<dbReference type="InterPro" id="IPR006566">
    <property type="entry name" value="FBD"/>
</dbReference>
<dbReference type="InterPro" id="IPR001611">
    <property type="entry name" value="Leu-rich_rpt"/>
</dbReference>
<dbReference type="PANTHER" id="PTHR31900:SF34">
    <property type="entry name" value="EMB|CAB62440.1-RELATED"/>
    <property type="match status" value="1"/>
</dbReference>
<dbReference type="SUPFAM" id="SSF81383">
    <property type="entry name" value="F-box domain"/>
    <property type="match status" value="1"/>
</dbReference>
<reference evidence="2" key="1">
    <citation type="submission" date="2023-02" db="EMBL/GenBank/DDBJ databases">
        <title>Genome of toxic invasive species Heracleum sosnowskyi carries increased number of genes despite the absence of recent whole-genome duplications.</title>
        <authorList>
            <person name="Schelkunov M."/>
            <person name="Shtratnikova V."/>
            <person name="Makarenko M."/>
            <person name="Klepikova A."/>
            <person name="Omelchenko D."/>
            <person name="Novikova G."/>
            <person name="Obukhova E."/>
            <person name="Bogdanov V."/>
            <person name="Penin A."/>
            <person name="Logacheva M."/>
        </authorList>
    </citation>
    <scope>NUCLEOTIDE SEQUENCE</scope>
    <source>
        <strain evidence="2">Hsosn_3</strain>
        <tissue evidence="2">Leaf</tissue>
    </source>
</reference>
<dbReference type="CDD" id="cd22160">
    <property type="entry name" value="F-box_AtFBL13-like"/>
    <property type="match status" value="1"/>
</dbReference>
<dbReference type="Gene3D" id="3.80.10.10">
    <property type="entry name" value="Ribonuclease Inhibitor"/>
    <property type="match status" value="1"/>
</dbReference>
<accession>A0AAD8IFR8</accession>
<dbReference type="SUPFAM" id="SSF52058">
    <property type="entry name" value="L domain-like"/>
    <property type="match status" value="1"/>
</dbReference>
<keyword evidence="3" id="KW-1185">Reference proteome</keyword>
<dbReference type="InterPro" id="IPR055411">
    <property type="entry name" value="LRR_FXL15/At3g58940/PEG3-like"/>
</dbReference>
<dbReference type="PROSITE" id="PS50181">
    <property type="entry name" value="FBOX"/>
    <property type="match status" value="1"/>
</dbReference>
<evidence type="ECO:0000313" key="2">
    <source>
        <dbReference type="EMBL" id="KAK1384293.1"/>
    </source>
</evidence>
<dbReference type="PROSITE" id="PS51450">
    <property type="entry name" value="LRR"/>
    <property type="match status" value="1"/>
</dbReference>
<gene>
    <name evidence="2" type="ORF">POM88_022028</name>
</gene>
<reference evidence="2" key="2">
    <citation type="submission" date="2023-05" db="EMBL/GenBank/DDBJ databases">
        <authorList>
            <person name="Schelkunov M.I."/>
        </authorList>
    </citation>
    <scope>NUCLEOTIDE SEQUENCE</scope>
    <source>
        <strain evidence="2">Hsosn_3</strain>
        <tissue evidence="2">Leaf</tissue>
    </source>
</reference>
<dbReference type="Pfam" id="PF00646">
    <property type="entry name" value="F-box"/>
    <property type="match status" value="1"/>
</dbReference>
<dbReference type="Pfam" id="PF08387">
    <property type="entry name" value="FBD"/>
    <property type="match status" value="1"/>
</dbReference>
<name>A0AAD8IFR8_9APIA</name>
<dbReference type="Proteomes" id="UP001237642">
    <property type="component" value="Unassembled WGS sequence"/>
</dbReference>
<dbReference type="InterPro" id="IPR050232">
    <property type="entry name" value="FBL13/AtMIF1-like"/>
</dbReference>
<sequence>MGSLSKLRKLSNVDRISDLPDSLLLHILSFLPVKSAALTSSLSKRWLHLFMSLPILDFDDDDFSQKPTTFTKFVDYMLMTRTDNVILERFSLNCGAHVDADHVDSWLWRPVKYYSVQVIKLYLAFTEPYKLPTEVYTCTTLQVLSLSWNILIDVPEILSLPRLSILELCEVTLSSSHSFEKLLLNCPVLEQLLIQDCACRAGNRVNIFGNALKTLRLQQGVELEFLIDAPAVVHLYVDISEAVEIKTQMLFLETATIDGYPQNELGSVHTDGVFRLLGMISHVRRLTLTSNTIVALSRASACTFPTFHNLTDLKLLIDGGAGPAASWSLLPKILASSPILANLVFPHGLARDFYANRKLSRFSFIPPETVPECLSFHLKNIEIGDFRGIAEEFITIQYLLKHGRVLNMMSIDCSHLWLKEMTLGVKRKPHRSLILSEMKEKLSEFPRCSTSCKLDLSP</sequence>
<dbReference type="SMART" id="SM00579">
    <property type="entry name" value="FBD"/>
    <property type="match status" value="1"/>
</dbReference>
<dbReference type="InterPro" id="IPR001810">
    <property type="entry name" value="F-box_dom"/>
</dbReference>
<protein>
    <recommendedName>
        <fullName evidence="1">F-box domain-containing protein</fullName>
    </recommendedName>
</protein>
<evidence type="ECO:0000259" key="1">
    <source>
        <dbReference type="PROSITE" id="PS50181"/>
    </source>
</evidence>
<dbReference type="Pfam" id="PF24758">
    <property type="entry name" value="LRR_At5g56370"/>
    <property type="match status" value="1"/>
</dbReference>
<dbReference type="InterPro" id="IPR053781">
    <property type="entry name" value="F-box_AtFBL13-like"/>
</dbReference>
<dbReference type="AlphaFoldDB" id="A0AAD8IFR8"/>
<dbReference type="PANTHER" id="PTHR31900">
    <property type="entry name" value="F-BOX/RNI SUPERFAMILY PROTEIN-RELATED"/>
    <property type="match status" value="1"/>
</dbReference>
<proteinExistence type="predicted"/>
<organism evidence="2 3">
    <name type="scientific">Heracleum sosnowskyi</name>
    <dbReference type="NCBI Taxonomy" id="360622"/>
    <lineage>
        <taxon>Eukaryota</taxon>
        <taxon>Viridiplantae</taxon>
        <taxon>Streptophyta</taxon>
        <taxon>Embryophyta</taxon>
        <taxon>Tracheophyta</taxon>
        <taxon>Spermatophyta</taxon>
        <taxon>Magnoliopsida</taxon>
        <taxon>eudicotyledons</taxon>
        <taxon>Gunneridae</taxon>
        <taxon>Pentapetalae</taxon>
        <taxon>asterids</taxon>
        <taxon>campanulids</taxon>
        <taxon>Apiales</taxon>
        <taxon>Apiaceae</taxon>
        <taxon>Apioideae</taxon>
        <taxon>apioid superclade</taxon>
        <taxon>Tordylieae</taxon>
        <taxon>Tordyliinae</taxon>
        <taxon>Heracleum</taxon>
    </lineage>
</organism>
<dbReference type="Gene3D" id="1.20.1280.50">
    <property type="match status" value="1"/>
</dbReference>
<comment type="caution">
    <text evidence="2">The sequence shown here is derived from an EMBL/GenBank/DDBJ whole genome shotgun (WGS) entry which is preliminary data.</text>
</comment>
<dbReference type="InterPro" id="IPR036047">
    <property type="entry name" value="F-box-like_dom_sf"/>
</dbReference>
<feature type="domain" description="F-box" evidence="1">
    <location>
        <begin position="13"/>
        <end position="66"/>
    </location>
</feature>
<dbReference type="EMBL" id="JAUIZM010000005">
    <property type="protein sequence ID" value="KAK1384293.1"/>
    <property type="molecule type" value="Genomic_DNA"/>
</dbReference>
<evidence type="ECO:0000313" key="3">
    <source>
        <dbReference type="Proteomes" id="UP001237642"/>
    </source>
</evidence>
<dbReference type="InterPro" id="IPR032675">
    <property type="entry name" value="LRR_dom_sf"/>
</dbReference>